<dbReference type="GeneID" id="87484041"/>
<dbReference type="Proteomes" id="UP000678154">
    <property type="component" value="Chromosome"/>
</dbReference>
<organism evidence="5 6">
    <name type="scientific">Pseudomonas qingdaonensis</name>
    <dbReference type="NCBI Taxonomy" id="2056231"/>
    <lineage>
        <taxon>Bacteria</taxon>
        <taxon>Pseudomonadati</taxon>
        <taxon>Pseudomonadota</taxon>
        <taxon>Gammaproteobacteria</taxon>
        <taxon>Pseudomonadales</taxon>
        <taxon>Pseudomonadaceae</taxon>
        <taxon>Pseudomonas</taxon>
    </lineage>
</organism>
<dbReference type="RefSeq" id="WP_213607242.1">
    <property type="nucleotide sequence ID" value="NZ_CP074676.1"/>
</dbReference>
<dbReference type="PROSITE" id="PS50075">
    <property type="entry name" value="CARRIER"/>
    <property type="match status" value="3"/>
</dbReference>
<evidence type="ECO:0000256" key="2">
    <source>
        <dbReference type="ARBA" id="ARBA00022450"/>
    </source>
</evidence>
<dbReference type="Gene3D" id="3.30.300.30">
    <property type="match status" value="3"/>
</dbReference>
<keyword evidence="6" id="KW-1185">Reference proteome</keyword>
<dbReference type="Gene3D" id="2.30.38.10">
    <property type="entry name" value="Luciferase, Domain 3"/>
    <property type="match status" value="3"/>
</dbReference>
<evidence type="ECO:0000313" key="6">
    <source>
        <dbReference type="Proteomes" id="UP000678154"/>
    </source>
</evidence>
<dbReference type="InterPro" id="IPR020806">
    <property type="entry name" value="PKS_PP-bd"/>
</dbReference>
<protein>
    <submittedName>
        <fullName evidence="5">Amino acid adenylation domain-containing protein</fullName>
    </submittedName>
</protein>
<reference evidence="5 6" key="1">
    <citation type="journal article" date="2016" name="J. Hazard. Mater.">
        <title>A newly isolated Pseudomonas putida S-1 strain for batch-mode-propanethiol degradation and continuous treatment of propanethiol-containing waste gas.</title>
        <authorList>
            <person name="Chen D.Z."/>
            <person name="Sun Y.M."/>
            <person name="Han L.M."/>
            <person name="Chen J."/>
            <person name="Ye J.X."/>
            <person name="Chen J.M."/>
        </authorList>
    </citation>
    <scope>NUCLEOTIDE SEQUENCE [LARGE SCALE GENOMIC DNA]</scope>
    <source>
        <strain evidence="5 6">S-1</strain>
    </source>
</reference>
<dbReference type="PROSITE" id="PS00455">
    <property type="entry name" value="AMP_BINDING"/>
    <property type="match status" value="3"/>
</dbReference>
<dbReference type="Pfam" id="PF00550">
    <property type="entry name" value="PP-binding"/>
    <property type="match status" value="3"/>
</dbReference>
<evidence type="ECO:0000259" key="4">
    <source>
        <dbReference type="PROSITE" id="PS50075"/>
    </source>
</evidence>
<keyword evidence="2" id="KW-0596">Phosphopantetheine</keyword>
<dbReference type="NCBIfam" id="TIGR01733">
    <property type="entry name" value="AA-adenyl-dom"/>
    <property type="match status" value="3"/>
</dbReference>
<dbReference type="PANTHER" id="PTHR45527:SF14">
    <property type="entry name" value="PLIPASTATIN SYNTHASE SUBUNIT B"/>
    <property type="match status" value="1"/>
</dbReference>
<dbReference type="PROSITE" id="PS00012">
    <property type="entry name" value="PHOSPHOPANTETHEINE"/>
    <property type="match status" value="3"/>
</dbReference>
<dbReference type="CDD" id="cd17643">
    <property type="entry name" value="A_NRPS_Cytc1-like"/>
    <property type="match status" value="2"/>
</dbReference>
<evidence type="ECO:0000256" key="3">
    <source>
        <dbReference type="ARBA" id="ARBA00022553"/>
    </source>
</evidence>
<dbReference type="CDD" id="cd19531">
    <property type="entry name" value="LCL_NRPS-like"/>
    <property type="match status" value="3"/>
</dbReference>
<dbReference type="Pfam" id="PF13193">
    <property type="entry name" value="AMP-binding_C"/>
    <property type="match status" value="3"/>
</dbReference>
<dbReference type="Gene3D" id="3.30.559.30">
    <property type="entry name" value="Nonribosomal peptide synthetase, condensation domain"/>
    <property type="match status" value="3"/>
</dbReference>
<keyword evidence="3" id="KW-0597">Phosphoprotein</keyword>
<dbReference type="Gene3D" id="3.40.50.980">
    <property type="match status" value="6"/>
</dbReference>
<dbReference type="SMART" id="SM00823">
    <property type="entry name" value="PKS_PP"/>
    <property type="match status" value="3"/>
</dbReference>
<evidence type="ECO:0000256" key="1">
    <source>
        <dbReference type="ARBA" id="ARBA00001957"/>
    </source>
</evidence>
<dbReference type="InterPro" id="IPR020845">
    <property type="entry name" value="AMP-binding_CS"/>
</dbReference>
<proteinExistence type="predicted"/>
<dbReference type="Gene3D" id="3.30.559.10">
    <property type="entry name" value="Chloramphenicol acetyltransferase-like domain"/>
    <property type="match status" value="3"/>
</dbReference>
<dbReference type="Pfam" id="PF00668">
    <property type="entry name" value="Condensation"/>
    <property type="match status" value="3"/>
</dbReference>
<gene>
    <name evidence="5" type="ORF">KH389_09155</name>
</gene>
<feature type="domain" description="Carrier" evidence="4">
    <location>
        <begin position="1034"/>
        <end position="1109"/>
    </location>
</feature>
<dbReference type="InterPro" id="IPR025110">
    <property type="entry name" value="AMP-bd_C"/>
</dbReference>
<sequence>MNAEKSLQLACRFIELAPEKRSLFLQALSKEGLDFSQFPIPAGVQVPDRQALSYAQQRMWFLWQLDPHSGAYNLPGAVRLNGVLDVAALERAFSLLVARHEVLRTVFRSQPDGSVQQVPLEHAVRLEQLDLSAVPAAAREARVQHEAQQESLRAFDLAQGPLLRLRLLKLDEQAHVLLLTLHHIVADGWSMNILIDEFARGYDACAQGLAPQFEALPIQYADYGLWQRRWLEAGEQARQLAYWREKLGDEHPVLELPLDCPRPSSPSFDGERHCLTLDAGLAEQVRGFARQHNVSLFMVLLAVFNVLLYRYTGQTDVRFGSPVANRNRSELEGLVGFFVNTQVLRTPLAGHMSFLELLQATRDTVSGAQSHQDLPFERLVEGLQLERSLSHSPLFQVMFNHQPHVADVSALKLAGGLQLSMLDWRSRTTEFDLSLDTYEQGGQLQVAWTYASDLFKAATIERMARHWVALLQAVVATPTCRLDELALLSSEERECLLEQWGRAPLTCPDLRVHQRFEAQVAQRPQALALIFESTQLSYAELNQRANRLARHLVACGVGPEVPVGIAVERGIDMIVGLLAVLKAGGAYVPLDPQYPQDRLLCMIEDSATPLVLTQTPLLARLGLPCGVRSLCLDQDAAWRQLDASDLANTAHAHNLAYVMFTSGSTGRPKGVGISHLALAGHAQVAREFSRLGPDDRILQFATFNFDAFVEQFYPALICGAAVVLRGQELWDSERYYHEVIDKQVSVSDLSTAYWNLLAKDFAAAGPRDYGKLRRVHIGGEAMPPEGVAAWRQAGLSQVALLNTYGPTEATVCVTTLECDDYVSGVRSTPLSMPIGRVLGGRSLHVLDASGAPTPVGVVGELVIGGELLARGYFNRPGLTAERFIPDPFAAQPGGRLYRSGDLARFNAEGVLEYAGRIDHQVKIRGFRIELGEVEARLLEQPGIREAVVLAQPAADGLQLVAYVVPGDSRQALEAQAQAALREAIGAHLRAVLPAYMVPAYLLFLERLPLSPNGKLDRKALPPVDASQAQHTYVAPQSALEQQVAAIWQDVLKLERVGLDDAFFEIGGHSLLATQVVSRVRQVLGLEVALRTLFERSRLGDFVAALGGRQAAGEPPFTCVERGRPLPLSYAQERQWFLWQLDPQSSAYHLPAALRLRGALDVAALQRSFDSLLARHESLRTTFVEVQGEPRQLIAEQARVDIDLQVLYAGDDPAAQIQACIEAQNGRLFALDQGPLLRVRLLRLAAQDHVLVLVQHHIVSDGWSMQVMVDELIALYAGYSQGREVQLPALPIQYADFAQWQRQWMEAGERERQLDYWCRQLSGEQPVLELPSDRPRPATRSFKGAKLNIVLDAALARSLRALSQREGVTPFMLLLASFQTLLHRYSGQAQVRVGVPVASRNRLETERLIGFFVNTLVLEARIGADLSFAELLQQVRQTTLQAQAHQDLPFEQLVEALEPGRSLSHSPLFQVLFNHHSEDAGELRAIERLPGLEVERLDWDNHTAQFDLTLDTTETADGLSAILVYATDLFDAATIERLARHWQNLLQAIVADPQQRVGELPLLDASEQQANLQQWNPAPAQFASQRCLHELIEAQAARAPGSIALTLGDAQLSYRELNERANQMAHALIAQGIGPEVLVGLACERSLEMVVGLLAILKAGGAYVPLDPAYPEDRLAYMMEDSGLSVVLAQSHLGLPTPAGVRTLLLDDDFTGYAASNPGLTLDPANLAYVIYTSGSTGKPKGALLAHHNVLRLFAATEHWFAFGPSDVWSLFHSYAFDFSVWEIFGALLYGGRLVIVPQATSRAPEEFFQLLCEQGVTVLNQTPSAFKQLMQVACAPAQAEMKPALRYVVFGGEALDVHSLRPWFERFGDQQPQLINMYGITETTVHVTYRPVSLADLAGDAASPIGEPIPDLSWYLLDADLNPVPKGAIGELYVGQAGLARGYLKRADLTATRFVPDPFSARGERLYRTGDLARYRQDGIVEYVGRIDHQVKIRGFRIELGEIEARLVQQAAVREALVLAVDGPSGQQLVGYVLPHDNDADPTALREELKTRLKAELPDYMVPTHLLFLEQWPLTANGKLDRGALPAPDASLLQAEYVAPQGELEQQIAALWQQMLGCERIGRTDDFFELGGHSLLATQVISRVRQVLGFDVALRTLFEHSRLADFVATLDALKRIDEPALVAVERGVPLPLSYAQERQWFLWQLDPQSSAYHLPAALRLRGPLDVPALQRSFDALVARHEPLRTRFVQVDAHVRQVIDPAAPLPIDFEVLAHVADRTAQIQASVAAESSRLFALDQGPLLRVKLLRLAEDDHVLVLTQHHIVSDGWSMQVMIDELIRRYGAGISAQELVLPELPIQYADFAQWQRQWLEAGERERQLRYWLEQLGGEQPTLQLPTDRAHPAQRSFHGARRDVALDAGLTRGLLQLARECGVTPFMLLLASFQALLHRYSGQDDIRVGVPVANRNRLETEGLIGFFVNTLVLKAQVSGRQAFTALLEQVRQATLQAHAHQDLPFEQLVEALQLGRNLGRSPLFQVLFNYQAQTRNGQGLQPLPHLQVEALQWDTHTAQFDLSLEVFEREEGIAASLTFATDVFEAHTIEQMLGHWQNLLQAIVADPQQRVGELPLLDAREQQANLQQWNPAPAQFASQRCLHELIEAQAARAPGSIALTLGDAQLSYRELNKRANQMAHALIAQGIGPEVLVGLACERSLEMVVGLLAILKAGGAYVPLDPAYPEDRLAYMMEDSGLSVVLAQSHLGLPTPAGVRTLLLDDDFTGYAASNPGLTLDPANLAYVIYTSGSTGKPKGALLAHHNVLRLFAATEHWFAFGPSDVWSLFHSYAFDFSVWEIFGALLYGGRLVIVPQATSRAPEEFFQLLCEQGVTVLNQTPSAFKQLMQVACAPANAAAKPALRYVVFGGEALDVHSLRPWFERFGDQQPQLINMYGITETTVHVTYRPVSLADLAGDAASPIGEPIPDLSWYLLDADLNPVPKGAIGELYVGQAGLARGYLKRADLTATRFVPDPFSARGERLYSTGDLARYRQDGIVEYVGRIDHQVKIRGFRIELGEIEARLAQQAAVREALVLAVDGPSGQQLVGYVLPHDNAADPTALREDLKTRLKAELPDYMVPTHLLFLEQWPLTANGKLDRRALPAPDASLLQREYLAPQTELQQRIAAIWQQVLGCAQVGLADSFFELGGHSLLATQVIVRLREQLGLEVPLKDLFIAEDLLAFSASVQALQVDTQPVEDELAKSLAALKRLSAEELEKLIS</sequence>
<comment type="cofactor">
    <cofactor evidence="1">
        <name>pantetheine 4'-phosphate</name>
        <dbReference type="ChEBI" id="CHEBI:47942"/>
    </cofactor>
</comment>
<dbReference type="SUPFAM" id="SSF52777">
    <property type="entry name" value="CoA-dependent acyltransferases"/>
    <property type="match status" value="6"/>
</dbReference>
<dbReference type="InterPro" id="IPR009081">
    <property type="entry name" value="PP-bd_ACP"/>
</dbReference>
<feature type="domain" description="Carrier" evidence="4">
    <location>
        <begin position="3163"/>
        <end position="3238"/>
    </location>
</feature>
<dbReference type="InterPro" id="IPR010071">
    <property type="entry name" value="AA_adenyl_dom"/>
</dbReference>
<dbReference type="InterPro" id="IPR045851">
    <property type="entry name" value="AMP-bd_C_sf"/>
</dbReference>
<evidence type="ECO:0000313" key="5">
    <source>
        <dbReference type="EMBL" id="QVL20723.1"/>
    </source>
</evidence>
<dbReference type="CDD" id="cd17649">
    <property type="entry name" value="A_NRPS_PvdJ-like"/>
    <property type="match status" value="1"/>
</dbReference>
<dbReference type="PANTHER" id="PTHR45527">
    <property type="entry name" value="NONRIBOSOMAL PEPTIDE SYNTHETASE"/>
    <property type="match status" value="1"/>
</dbReference>
<dbReference type="InterPro" id="IPR000873">
    <property type="entry name" value="AMP-dep_synth/lig_dom"/>
</dbReference>
<name>A0ABX8DY71_9PSED</name>
<dbReference type="SUPFAM" id="SSF47336">
    <property type="entry name" value="ACP-like"/>
    <property type="match status" value="3"/>
</dbReference>
<dbReference type="NCBIfam" id="NF003417">
    <property type="entry name" value="PRK04813.1"/>
    <property type="match status" value="3"/>
</dbReference>
<dbReference type="Gene3D" id="1.10.1200.10">
    <property type="entry name" value="ACP-like"/>
    <property type="match status" value="3"/>
</dbReference>
<dbReference type="SUPFAM" id="SSF56801">
    <property type="entry name" value="Acetyl-CoA synthetase-like"/>
    <property type="match status" value="3"/>
</dbReference>
<feature type="domain" description="Carrier" evidence="4">
    <location>
        <begin position="2099"/>
        <end position="2174"/>
    </location>
</feature>
<dbReference type="InterPro" id="IPR036736">
    <property type="entry name" value="ACP-like_sf"/>
</dbReference>
<dbReference type="Pfam" id="PF00501">
    <property type="entry name" value="AMP-binding"/>
    <property type="match status" value="3"/>
</dbReference>
<dbReference type="InterPro" id="IPR023213">
    <property type="entry name" value="CAT-like_dom_sf"/>
</dbReference>
<dbReference type="InterPro" id="IPR001242">
    <property type="entry name" value="Condensation_dom"/>
</dbReference>
<accession>A0ABX8DY71</accession>
<dbReference type="InterPro" id="IPR006162">
    <property type="entry name" value="Ppantetheine_attach_site"/>
</dbReference>
<dbReference type="EMBL" id="CP074676">
    <property type="protein sequence ID" value="QVL20723.1"/>
    <property type="molecule type" value="Genomic_DNA"/>
</dbReference>